<feature type="compositionally biased region" description="Basic and acidic residues" evidence="1">
    <location>
        <begin position="62"/>
        <end position="83"/>
    </location>
</feature>
<proteinExistence type="predicted"/>
<dbReference type="KEGG" id="bmei:Spa11_00370"/>
<name>A0A518K224_9BACT</name>
<feature type="region of interest" description="Disordered" evidence="1">
    <location>
        <begin position="100"/>
        <end position="127"/>
    </location>
</feature>
<sequence length="229" mass="25809">MAKEGFQNAPSAARDFSQAHDEQQREQRPDGTPDPVELLDDHDLSSWDLTPGGTIEQSVHTRLSEAGRSAYREATRPPEERDYDELYARQLDNAFERAAANDDVAHEFTEQSDERRAEAIRSKDHQVRERIAAQKLDEAAKKAREGRPMTGAELAEAFANEVNNANRRMTDNDYGIAEKQSSPTDNGLYPWSESDPTHRDSDGRVPSEFDVLGPSFEKAHGRESPEIER</sequence>
<evidence type="ECO:0000313" key="2">
    <source>
        <dbReference type="EMBL" id="QDV71868.1"/>
    </source>
</evidence>
<dbReference type="AlphaFoldDB" id="A0A518K224"/>
<protein>
    <submittedName>
        <fullName evidence="2">Uncharacterized protein</fullName>
    </submittedName>
</protein>
<dbReference type="EMBL" id="CP036349">
    <property type="protein sequence ID" value="QDV71868.1"/>
    <property type="molecule type" value="Genomic_DNA"/>
</dbReference>
<dbReference type="RefSeq" id="WP_145105146.1">
    <property type="nucleotide sequence ID" value="NZ_CP036349.1"/>
</dbReference>
<feature type="compositionally biased region" description="Basic and acidic residues" evidence="1">
    <location>
        <begin position="217"/>
        <end position="229"/>
    </location>
</feature>
<gene>
    <name evidence="2" type="ORF">Spa11_00370</name>
</gene>
<feature type="region of interest" description="Disordered" evidence="1">
    <location>
        <begin position="1"/>
        <end position="83"/>
    </location>
</feature>
<feature type="compositionally biased region" description="Basic and acidic residues" evidence="1">
    <location>
        <begin position="195"/>
        <end position="207"/>
    </location>
</feature>
<organism evidence="2 3">
    <name type="scientific">Botrimarina mediterranea</name>
    <dbReference type="NCBI Taxonomy" id="2528022"/>
    <lineage>
        <taxon>Bacteria</taxon>
        <taxon>Pseudomonadati</taxon>
        <taxon>Planctomycetota</taxon>
        <taxon>Planctomycetia</taxon>
        <taxon>Pirellulales</taxon>
        <taxon>Lacipirellulaceae</taxon>
        <taxon>Botrimarina</taxon>
    </lineage>
</organism>
<reference evidence="2 3" key="1">
    <citation type="submission" date="2019-02" db="EMBL/GenBank/DDBJ databases">
        <title>Deep-cultivation of Planctomycetes and their phenomic and genomic characterization uncovers novel biology.</title>
        <authorList>
            <person name="Wiegand S."/>
            <person name="Jogler M."/>
            <person name="Boedeker C."/>
            <person name="Pinto D."/>
            <person name="Vollmers J."/>
            <person name="Rivas-Marin E."/>
            <person name="Kohn T."/>
            <person name="Peeters S.H."/>
            <person name="Heuer A."/>
            <person name="Rast P."/>
            <person name="Oberbeckmann S."/>
            <person name="Bunk B."/>
            <person name="Jeske O."/>
            <person name="Meyerdierks A."/>
            <person name="Storesund J.E."/>
            <person name="Kallscheuer N."/>
            <person name="Luecker S."/>
            <person name="Lage O.M."/>
            <person name="Pohl T."/>
            <person name="Merkel B.J."/>
            <person name="Hornburger P."/>
            <person name="Mueller R.-W."/>
            <person name="Bruemmer F."/>
            <person name="Labrenz M."/>
            <person name="Spormann A.M."/>
            <person name="Op den Camp H."/>
            <person name="Overmann J."/>
            <person name="Amann R."/>
            <person name="Jetten M.S.M."/>
            <person name="Mascher T."/>
            <person name="Medema M.H."/>
            <person name="Devos D.P."/>
            <person name="Kaster A.-K."/>
            <person name="Ovreas L."/>
            <person name="Rohde M."/>
            <person name="Galperin M.Y."/>
            <person name="Jogler C."/>
        </authorList>
    </citation>
    <scope>NUCLEOTIDE SEQUENCE [LARGE SCALE GENOMIC DNA]</scope>
    <source>
        <strain evidence="2 3">Spa11</strain>
    </source>
</reference>
<accession>A0A518K224</accession>
<feature type="region of interest" description="Disordered" evidence="1">
    <location>
        <begin position="166"/>
        <end position="229"/>
    </location>
</feature>
<dbReference type="Proteomes" id="UP000316426">
    <property type="component" value="Chromosome"/>
</dbReference>
<feature type="compositionally biased region" description="Basic and acidic residues" evidence="1">
    <location>
        <begin position="17"/>
        <end position="31"/>
    </location>
</feature>
<keyword evidence="3" id="KW-1185">Reference proteome</keyword>
<evidence type="ECO:0000313" key="3">
    <source>
        <dbReference type="Proteomes" id="UP000316426"/>
    </source>
</evidence>
<evidence type="ECO:0000256" key="1">
    <source>
        <dbReference type="SAM" id="MobiDB-lite"/>
    </source>
</evidence>